<feature type="non-terminal residue" evidence="1">
    <location>
        <position position="1"/>
    </location>
</feature>
<organism evidence="1 2">
    <name type="scientific">Eragrostis curvula</name>
    <name type="common">weeping love grass</name>
    <dbReference type="NCBI Taxonomy" id="38414"/>
    <lineage>
        <taxon>Eukaryota</taxon>
        <taxon>Viridiplantae</taxon>
        <taxon>Streptophyta</taxon>
        <taxon>Embryophyta</taxon>
        <taxon>Tracheophyta</taxon>
        <taxon>Spermatophyta</taxon>
        <taxon>Magnoliopsida</taxon>
        <taxon>Liliopsida</taxon>
        <taxon>Poales</taxon>
        <taxon>Poaceae</taxon>
        <taxon>PACMAD clade</taxon>
        <taxon>Chloridoideae</taxon>
        <taxon>Eragrostideae</taxon>
        <taxon>Eragrostidinae</taxon>
        <taxon>Eragrostis</taxon>
    </lineage>
</organism>
<evidence type="ECO:0000313" key="2">
    <source>
        <dbReference type="Proteomes" id="UP000324897"/>
    </source>
</evidence>
<dbReference type="Proteomes" id="UP000324897">
    <property type="component" value="Chromosome 1"/>
</dbReference>
<sequence>MASFTNNEIYTAVQPRHRKDVPSIPANSPGLPIYLWLTMYFDIRWRFNMIKRAKHKYR</sequence>
<dbReference type="EMBL" id="RWGY01000011">
    <property type="protein sequence ID" value="TVU29364.1"/>
    <property type="molecule type" value="Genomic_DNA"/>
</dbReference>
<reference evidence="1 2" key="1">
    <citation type="journal article" date="2019" name="Sci. Rep.">
        <title>A high-quality genome of Eragrostis curvula grass provides insights into Poaceae evolution and supports new strategies to enhance forage quality.</title>
        <authorList>
            <person name="Carballo J."/>
            <person name="Santos B.A.C.M."/>
            <person name="Zappacosta D."/>
            <person name="Garbus I."/>
            <person name="Selva J.P."/>
            <person name="Gallo C.A."/>
            <person name="Diaz A."/>
            <person name="Albertini E."/>
            <person name="Caccamo M."/>
            <person name="Echenique V."/>
        </authorList>
    </citation>
    <scope>NUCLEOTIDE SEQUENCE [LARGE SCALE GENOMIC DNA]</scope>
    <source>
        <strain evidence="2">cv. Victoria</strain>
        <tissue evidence="1">Leaf</tissue>
    </source>
</reference>
<keyword evidence="2" id="KW-1185">Reference proteome</keyword>
<proteinExistence type="predicted"/>
<name>A0A5J9V1G7_9POAL</name>
<accession>A0A5J9V1G7</accession>
<evidence type="ECO:0000313" key="1">
    <source>
        <dbReference type="EMBL" id="TVU29364.1"/>
    </source>
</evidence>
<dbReference type="AlphaFoldDB" id="A0A5J9V1G7"/>
<gene>
    <name evidence="1" type="ORF">EJB05_20928</name>
</gene>
<comment type="caution">
    <text evidence="1">The sequence shown here is derived from an EMBL/GenBank/DDBJ whole genome shotgun (WGS) entry which is preliminary data.</text>
</comment>
<dbReference type="Gramene" id="TVU29364">
    <property type="protein sequence ID" value="TVU29364"/>
    <property type="gene ID" value="EJB05_20928"/>
</dbReference>
<protein>
    <submittedName>
        <fullName evidence="1">Uncharacterized protein</fullName>
    </submittedName>
</protein>